<sequence length="490" mass="54478">MASFIEDGEDDLDRNFLNGGYNNYDEDRTEVITQTVAPVSPSAIDFTKINTASAVPYAPGRHLEPGKLQQKKDSDVFMNGDIKDTKKKKKEGTRNGDAMFSKETDNVILRQTSEYSTEKDDEEKDKTRTEKRNQYIETAKLLVVLVCVALGVVAVVVLTTRYESPPKTQRLVSEKEFHCLLDSNSKTTTGKLRFNASISIKCIYLTDRKNILNSTLLVLFKPKYNLIQIHDSVEVNQTLHSDIIREGRWEISIKTSTNIEIKGDPVKCGGDGKFEITLQINNKSYTSQVSVEVESETSAVQLEVGQSEENGQYLITCSSTSECAPAPITLLGTVGGNIIPLYGVNFTCIIRYNDFDGWSAGCTGSIPKSVVSAIDEITCRPVLKNQTEASNTEAKVSKDVLLCNNDADCTFSCPEENQDRYYTDPKFCNIFHRCVDRRLYTAPCGKGTYFSTRTCACSHINEVIQDGSCNTKGERLATGSKKILCDDTNR</sequence>
<feature type="domain" description="Chitin-binding type-2" evidence="3">
    <location>
        <begin position="410"/>
        <end position="471"/>
    </location>
</feature>
<keyword evidence="2" id="KW-0472">Membrane</keyword>
<reference evidence="5" key="1">
    <citation type="submission" date="2025-08" db="UniProtKB">
        <authorList>
            <consortium name="RefSeq"/>
        </authorList>
    </citation>
    <scope>IDENTIFICATION</scope>
    <source>
        <tissue evidence="5">Whole sample</tissue>
    </source>
</reference>
<evidence type="ECO:0000256" key="1">
    <source>
        <dbReference type="SAM" id="MobiDB-lite"/>
    </source>
</evidence>
<dbReference type="PROSITE" id="PS50940">
    <property type="entry name" value="CHIT_BIND_II"/>
    <property type="match status" value="1"/>
</dbReference>
<accession>A0A8B8EVC5</accession>
<dbReference type="GO" id="GO:0005576">
    <property type="term" value="C:extracellular region"/>
    <property type="evidence" value="ECO:0007669"/>
    <property type="project" value="InterPro"/>
</dbReference>
<dbReference type="InterPro" id="IPR002557">
    <property type="entry name" value="Chitin-bd_dom"/>
</dbReference>
<dbReference type="InterPro" id="IPR036508">
    <property type="entry name" value="Chitin-bd_dom_sf"/>
</dbReference>
<dbReference type="OrthoDB" id="6152858at2759"/>
<name>A0A8B8EVC5_CRAVI</name>
<dbReference type="RefSeq" id="XP_022343929.1">
    <property type="nucleotide sequence ID" value="XM_022488221.1"/>
</dbReference>
<evidence type="ECO:0000259" key="3">
    <source>
        <dbReference type="PROSITE" id="PS50940"/>
    </source>
</evidence>
<dbReference type="GeneID" id="111137000"/>
<proteinExistence type="predicted"/>
<feature type="region of interest" description="Disordered" evidence="1">
    <location>
        <begin position="81"/>
        <end position="103"/>
    </location>
</feature>
<protein>
    <submittedName>
        <fullName evidence="5">Uncharacterized protein LOC111137000 isoform X4</fullName>
    </submittedName>
</protein>
<keyword evidence="2" id="KW-1133">Transmembrane helix</keyword>
<dbReference type="SUPFAM" id="SSF57625">
    <property type="entry name" value="Invertebrate chitin-binding proteins"/>
    <property type="match status" value="1"/>
</dbReference>
<dbReference type="AlphaFoldDB" id="A0A8B8EVC5"/>
<dbReference type="SMART" id="SM00494">
    <property type="entry name" value="ChtBD2"/>
    <property type="match status" value="1"/>
</dbReference>
<dbReference type="Proteomes" id="UP000694844">
    <property type="component" value="Chromosome 5"/>
</dbReference>
<dbReference type="Pfam" id="PF01607">
    <property type="entry name" value="CBM_14"/>
    <property type="match status" value="1"/>
</dbReference>
<keyword evidence="4" id="KW-1185">Reference proteome</keyword>
<organism evidence="4 5">
    <name type="scientific">Crassostrea virginica</name>
    <name type="common">Eastern oyster</name>
    <dbReference type="NCBI Taxonomy" id="6565"/>
    <lineage>
        <taxon>Eukaryota</taxon>
        <taxon>Metazoa</taxon>
        <taxon>Spiralia</taxon>
        <taxon>Lophotrochozoa</taxon>
        <taxon>Mollusca</taxon>
        <taxon>Bivalvia</taxon>
        <taxon>Autobranchia</taxon>
        <taxon>Pteriomorphia</taxon>
        <taxon>Ostreida</taxon>
        <taxon>Ostreoidea</taxon>
        <taxon>Ostreidae</taxon>
        <taxon>Crassostrea</taxon>
    </lineage>
</organism>
<gene>
    <name evidence="5" type="primary">LOC111137000</name>
</gene>
<feature type="transmembrane region" description="Helical" evidence="2">
    <location>
        <begin position="141"/>
        <end position="162"/>
    </location>
</feature>
<feature type="region of interest" description="Disordered" evidence="1">
    <location>
        <begin position="111"/>
        <end position="130"/>
    </location>
</feature>
<evidence type="ECO:0000256" key="2">
    <source>
        <dbReference type="SAM" id="Phobius"/>
    </source>
</evidence>
<dbReference type="GO" id="GO:0008061">
    <property type="term" value="F:chitin binding"/>
    <property type="evidence" value="ECO:0007669"/>
    <property type="project" value="InterPro"/>
</dbReference>
<keyword evidence="2" id="KW-0812">Transmembrane</keyword>
<evidence type="ECO:0000313" key="5">
    <source>
        <dbReference type="RefSeq" id="XP_022343929.1"/>
    </source>
</evidence>
<evidence type="ECO:0000313" key="4">
    <source>
        <dbReference type="Proteomes" id="UP000694844"/>
    </source>
</evidence>